<dbReference type="PROSITE" id="PS50112">
    <property type="entry name" value="PAS"/>
    <property type="match status" value="3"/>
</dbReference>
<keyword evidence="5" id="KW-0547">Nucleotide-binding</keyword>
<dbReference type="SMART" id="SM00387">
    <property type="entry name" value="HATPase_c"/>
    <property type="match status" value="1"/>
</dbReference>
<dbReference type="InterPro" id="IPR000014">
    <property type="entry name" value="PAS"/>
</dbReference>
<dbReference type="Pfam" id="PF13426">
    <property type="entry name" value="PAS_9"/>
    <property type="match status" value="1"/>
</dbReference>
<dbReference type="Gene3D" id="3.30.565.10">
    <property type="entry name" value="Histidine kinase-like ATPase, C-terminal domain"/>
    <property type="match status" value="1"/>
</dbReference>
<evidence type="ECO:0000259" key="11">
    <source>
        <dbReference type="PROSITE" id="PS50110"/>
    </source>
</evidence>
<dbReference type="Proteomes" id="UP000615455">
    <property type="component" value="Unassembled WGS sequence"/>
</dbReference>
<dbReference type="InterPro" id="IPR036890">
    <property type="entry name" value="HATPase_C_sf"/>
</dbReference>
<evidence type="ECO:0000256" key="2">
    <source>
        <dbReference type="ARBA" id="ARBA00012438"/>
    </source>
</evidence>
<dbReference type="SUPFAM" id="SSF55874">
    <property type="entry name" value="ATPase domain of HSP90 chaperone/DNA topoisomerase II/histidine kinase"/>
    <property type="match status" value="1"/>
</dbReference>
<feature type="domain" description="PAC" evidence="13">
    <location>
        <begin position="328"/>
        <end position="380"/>
    </location>
</feature>
<evidence type="ECO:0000313" key="15">
    <source>
        <dbReference type="Proteomes" id="UP000615455"/>
    </source>
</evidence>
<evidence type="ECO:0000259" key="13">
    <source>
        <dbReference type="PROSITE" id="PS50113"/>
    </source>
</evidence>
<name>A0ABQ1FIV3_9BACL</name>
<dbReference type="InterPro" id="IPR011006">
    <property type="entry name" value="CheY-like_superfamily"/>
</dbReference>
<dbReference type="CDD" id="cd00130">
    <property type="entry name" value="PAS"/>
    <property type="match status" value="4"/>
</dbReference>
<evidence type="ECO:0000256" key="8">
    <source>
        <dbReference type="ARBA" id="ARBA00023012"/>
    </source>
</evidence>
<dbReference type="PANTHER" id="PTHR45339:SF1">
    <property type="entry name" value="HYBRID SIGNAL TRANSDUCTION HISTIDINE KINASE J"/>
    <property type="match status" value="1"/>
</dbReference>
<dbReference type="Pfam" id="PF02518">
    <property type="entry name" value="HATPase_c"/>
    <property type="match status" value="1"/>
</dbReference>
<dbReference type="CDD" id="cd17546">
    <property type="entry name" value="REC_hyHK_CKI1_RcsC-like"/>
    <property type="match status" value="1"/>
</dbReference>
<dbReference type="InterPro" id="IPR000700">
    <property type="entry name" value="PAS-assoc_C"/>
</dbReference>
<dbReference type="Pfam" id="PF00072">
    <property type="entry name" value="Response_reg"/>
    <property type="match status" value="1"/>
</dbReference>
<dbReference type="Gene3D" id="2.10.70.100">
    <property type="match status" value="1"/>
</dbReference>
<dbReference type="PANTHER" id="PTHR45339">
    <property type="entry name" value="HYBRID SIGNAL TRANSDUCTION HISTIDINE KINASE J"/>
    <property type="match status" value="1"/>
</dbReference>
<evidence type="ECO:0000256" key="4">
    <source>
        <dbReference type="ARBA" id="ARBA00022679"/>
    </source>
</evidence>
<dbReference type="SUPFAM" id="SSF55785">
    <property type="entry name" value="PYP-like sensor domain (PAS domain)"/>
    <property type="match status" value="4"/>
</dbReference>
<feature type="domain" description="PAC" evidence="13">
    <location>
        <begin position="206"/>
        <end position="258"/>
    </location>
</feature>
<dbReference type="InterPro" id="IPR013655">
    <property type="entry name" value="PAS_fold_3"/>
</dbReference>
<feature type="domain" description="Histidine kinase" evidence="10">
    <location>
        <begin position="516"/>
        <end position="738"/>
    </location>
</feature>
<dbReference type="SMART" id="SM00448">
    <property type="entry name" value="REC"/>
    <property type="match status" value="1"/>
</dbReference>
<feature type="domain" description="Response regulatory" evidence="11">
    <location>
        <begin position="761"/>
        <end position="878"/>
    </location>
</feature>
<organism evidence="14 15">
    <name type="scientific">Paenibacillus marchantiophytorum</name>
    <dbReference type="NCBI Taxonomy" id="1619310"/>
    <lineage>
        <taxon>Bacteria</taxon>
        <taxon>Bacillati</taxon>
        <taxon>Bacillota</taxon>
        <taxon>Bacilli</taxon>
        <taxon>Bacillales</taxon>
        <taxon>Paenibacillaceae</taxon>
        <taxon>Paenibacillus</taxon>
    </lineage>
</organism>
<gene>
    <name evidence="14" type="ORF">GCM10008018_67590</name>
</gene>
<keyword evidence="15" id="KW-1185">Reference proteome</keyword>
<dbReference type="Gene3D" id="1.10.287.130">
    <property type="match status" value="1"/>
</dbReference>
<evidence type="ECO:0000256" key="1">
    <source>
        <dbReference type="ARBA" id="ARBA00000085"/>
    </source>
</evidence>
<evidence type="ECO:0000256" key="9">
    <source>
        <dbReference type="PROSITE-ProRule" id="PRU00169"/>
    </source>
</evidence>
<dbReference type="SMART" id="SM00086">
    <property type="entry name" value="PAC"/>
    <property type="match status" value="4"/>
</dbReference>
<dbReference type="PROSITE" id="PS50113">
    <property type="entry name" value="PAC"/>
    <property type="match status" value="3"/>
</dbReference>
<evidence type="ECO:0000256" key="7">
    <source>
        <dbReference type="ARBA" id="ARBA00022840"/>
    </source>
</evidence>
<dbReference type="EMBL" id="BMHE01000069">
    <property type="protein sequence ID" value="GGA13143.1"/>
    <property type="molecule type" value="Genomic_DNA"/>
</dbReference>
<feature type="modified residue" description="4-aspartylphosphate" evidence="9">
    <location>
        <position position="810"/>
    </location>
</feature>
<evidence type="ECO:0000256" key="3">
    <source>
        <dbReference type="ARBA" id="ARBA00022553"/>
    </source>
</evidence>
<feature type="domain" description="PAS" evidence="12">
    <location>
        <begin position="138"/>
        <end position="201"/>
    </location>
</feature>
<dbReference type="NCBIfam" id="TIGR00229">
    <property type="entry name" value="sensory_box"/>
    <property type="match status" value="4"/>
</dbReference>
<dbReference type="SUPFAM" id="SSF47384">
    <property type="entry name" value="Homodimeric domain of signal transducing histidine kinase"/>
    <property type="match status" value="1"/>
</dbReference>
<evidence type="ECO:0000256" key="6">
    <source>
        <dbReference type="ARBA" id="ARBA00022777"/>
    </source>
</evidence>
<dbReference type="InterPro" id="IPR001789">
    <property type="entry name" value="Sig_transdc_resp-reg_receiver"/>
</dbReference>
<dbReference type="CDD" id="cd00082">
    <property type="entry name" value="HisKA"/>
    <property type="match status" value="1"/>
</dbReference>
<proteinExistence type="predicted"/>
<dbReference type="InterPro" id="IPR005467">
    <property type="entry name" value="His_kinase_dom"/>
</dbReference>
<dbReference type="SMART" id="SM00091">
    <property type="entry name" value="PAS"/>
    <property type="match status" value="4"/>
</dbReference>
<comment type="caution">
    <text evidence="14">The sequence shown here is derived from an EMBL/GenBank/DDBJ whole genome shotgun (WGS) entry which is preliminary data.</text>
</comment>
<dbReference type="InterPro" id="IPR003661">
    <property type="entry name" value="HisK_dim/P_dom"/>
</dbReference>
<dbReference type="EC" id="2.7.13.3" evidence="2"/>
<feature type="domain" description="PAS" evidence="12">
    <location>
        <begin position="381"/>
        <end position="452"/>
    </location>
</feature>
<accession>A0ABQ1FIV3</accession>
<dbReference type="Pfam" id="PF08447">
    <property type="entry name" value="PAS_3"/>
    <property type="match status" value="3"/>
</dbReference>
<feature type="domain" description="PAC" evidence="13">
    <location>
        <begin position="85"/>
        <end position="137"/>
    </location>
</feature>
<dbReference type="InterPro" id="IPR001610">
    <property type="entry name" value="PAC"/>
</dbReference>
<keyword evidence="4" id="KW-0808">Transferase</keyword>
<reference evidence="15" key="1">
    <citation type="journal article" date="2019" name="Int. J. Syst. Evol. Microbiol.">
        <title>The Global Catalogue of Microorganisms (GCM) 10K type strain sequencing project: providing services to taxonomists for standard genome sequencing and annotation.</title>
        <authorList>
            <consortium name="The Broad Institute Genomics Platform"/>
            <consortium name="The Broad Institute Genome Sequencing Center for Infectious Disease"/>
            <person name="Wu L."/>
            <person name="Ma J."/>
        </authorList>
    </citation>
    <scope>NUCLEOTIDE SEQUENCE [LARGE SCALE GENOMIC DNA]</scope>
    <source>
        <strain evidence="15">CGMCC 1.15043</strain>
    </source>
</reference>
<dbReference type="InterPro" id="IPR004358">
    <property type="entry name" value="Sig_transdc_His_kin-like_C"/>
</dbReference>
<keyword evidence="7" id="KW-0067">ATP-binding</keyword>
<evidence type="ECO:0000313" key="14">
    <source>
        <dbReference type="EMBL" id="GGA13143.1"/>
    </source>
</evidence>
<dbReference type="InterPro" id="IPR035965">
    <property type="entry name" value="PAS-like_dom_sf"/>
</dbReference>
<dbReference type="InterPro" id="IPR003594">
    <property type="entry name" value="HATPase_dom"/>
</dbReference>
<feature type="domain" description="PAS" evidence="12">
    <location>
        <begin position="11"/>
        <end position="81"/>
    </location>
</feature>
<evidence type="ECO:0000259" key="10">
    <source>
        <dbReference type="PROSITE" id="PS50109"/>
    </source>
</evidence>
<sequence>MSLLMQINFNGEPVFEQVFNLAPNAIALAGIDGKIGKVNEAFTQTLGYSQQKAAEMTLEQLVLPEDFQSFRTCLEEAHLQNERNHELEIRCIPNNESLIWMSIKFSLVRDGNGDPHYFILHLTAISPPKGKEQKLEGIDDWYDLIFKNAQDIITLVNPDGTIEYLSPSICDLLGYDPEELIGKDSNELNHPEDVVMLQSAILSDQPTLTYRARHKNGTYVWLETTTKLIHDAEGRLQKILGIGRDVTERKTYQDSLAEAQHIAALGSWEIDFLEEKISFSEEFYRIYQISKSDLPSDPTALVMLIHPEDRGQFQTFINQAKQLSQGPTSLEFRNLQSDGTVKYMQIRVSVLFDEEGKPIKMSGTTQDITERKKAELNLQESVERYTSLKKYNHDAVISLDVKGTIINTNDMAAKLTGFSISEMRGENISKFIGEQNVARILSGVIEDATAERHINAIKHKDGTEIEVLATIAPIIINKKNVGYYVIAKDMTEQKTLLIAKESAEKTNKAKSEFLAMMSHEIRTPMNGVIGMTDLLLHTTELDEEQKEYVRIIHKSGNSLITIINDILDFSKIEAGKTVLQQQAMDIRDCISETRDILFAKAQEKNLSIDISVSPKIPYTLIGDYDRIKQILLNLLSNAIKFTYSGGVSIVVENGMSENKRRQLLFTIKDTGIGIPKEKLEHLFNPFYQLDSFMTRKSEGTGLGLAISKKLVGLMDGDIWVEHTDELGATFVCTIWLKEHEQAAALTPFSIGEDMIKQRPLNILIAEDNEINQITLRKMIEKMGHNTSIAENGNQVIRALAYESYDIIFMDIRMPELSGVEATKQIKANMPPEKIPFIIAVTANALMGDREKCLEAGMDDYISKPIKSGILFEMIEKYEKKLLHARG</sequence>
<dbReference type="PROSITE" id="PS50110">
    <property type="entry name" value="RESPONSE_REGULATORY"/>
    <property type="match status" value="1"/>
</dbReference>
<dbReference type="Gene3D" id="3.30.450.20">
    <property type="entry name" value="PAS domain"/>
    <property type="match status" value="4"/>
</dbReference>
<protein>
    <recommendedName>
        <fullName evidence="2">histidine kinase</fullName>
        <ecNumber evidence="2">2.7.13.3</ecNumber>
    </recommendedName>
</protein>
<dbReference type="SMART" id="SM00388">
    <property type="entry name" value="HisKA"/>
    <property type="match status" value="1"/>
</dbReference>
<dbReference type="PRINTS" id="PR00344">
    <property type="entry name" value="BCTRLSENSOR"/>
</dbReference>
<dbReference type="InterPro" id="IPR036097">
    <property type="entry name" value="HisK_dim/P_sf"/>
</dbReference>
<dbReference type="PROSITE" id="PS50109">
    <property type="entry name" value="HIS_KIN"/>
    <property type="match status" value="1"/>
</dbReference>
<evidence type="ECO:0000256" key="5">
    <source>
        <dbReference type="ARBA" id="ARBA00022741"/>
    </source>
</evidence>
<comment type="catalytic activity">
    <reaction evidence="1">
        <text>ATP + protein L-histidine = ADP + protein N-phospho-L-histidine.</text>
        <dbReference type="EC" id="2.7.13.3"/>
    </reaction>
</comment>
<keyword evidence="3 9" id="KW-0597">Phosphoprotein</keyword>
<keyword evidence="8" id="KW-0902">Two-component regulatory system</keyword>
<evidence type="ECO:0000259" key="12">
    <source>
        <dbReference type="PROSITE" id="PS50112"/>
    </source>
</evidence>
<dbReference type="CDD" id="cd16922">
    <property type="entry name" value="HATPase_EvgS-ArcB-TorS-like"/>
    <property type="match status" value="1"/>
</dbReference>
<dbReference type="RefSeq" id="WP_189020183.1">
    <property type="nucleotide sequence ID" value="NZ_BMHE01000069.1"/>
</dbReference>
<dbReference type="Pfam" id="PF00512">
    <property type="entry name" value="HisKA"/>
    <property type="match status" value="1"/>
</dbReference>
<dbReference type="Gene3D" id="3.40.50.2300">
    <property type="match status" value="1"/>
</dbReference>
<keyword evidence="6" id="KW-0418">Kinase</keyword>
<dbReference type="SUPFAM" id="SSF52172">
    <property type="entry name" value="CheY-like"/>
    <property type="match status" value="1"/>
</dbReference>